<proteinExistence type="predicted"/>
<comment type="caution">
    <text evidence="1">The sequence shown here is derived from an EMBL/GenBank/DDBJ whole genome shotgun (WGS) entry which is preliminary data.</text>
</comment>
<accession>A0ABT8LIK3</accession>
<gene>
    <name evidence="1" type="ORF">QQ020_32225</name>
</gene>
<evidence type="ECO:0000313" key="2">
    <source>
        <dbReference type="Proteomes" id="UP001172083"/>
    </source>
</evidence>
<dbReference type="EMBL" id="JAUJEB010000010">
    <property type="protein sequence ID" value="MDN5216782.1"/>
    <property type="molecule type" value="Genomic_DNA"/>
</dbReference>
<organism evidence="1 2">
    <name type="scientific">Agaribacillus aureus</name>
    <dbReference type="NCBI Taxonomy" id="3051825"/>
    <lineage>
        <taxon>Bacteria</taxon>
        <taxon>Pseudomonadati</taxon>
        <taxon>Bacteroidota</taxon>
        <taxon>Cytophagia</taxon>
        <taxon>Cytophagales</taxon>
        <taxon>Splendidivirgaceae</taxon>
        <taxon>Agaribacillus</taxon>
    </lineage>
</organism>
<keyword evidence="2" id="KW-1185">Reference proteome</keyword>
<evidence type="ECO:0000313" key="1">
    <source>
        <dbReference type="EMBL" id="MDN5216782.1"/>
    </source>
</evidence>
<protein>
    <submittedName>
        <fullName evidence="1">Uncharacterized protein</fullName>
    </submittedName>
</protein>
<sequence length="202" mass="23486">MITEYEIATIIEDQQIKEEVSALKKTFLKAESPLYKMNNHDFLSLILLTPHVGVALSNGSVSLFEELSLNKKARKFSRGGTFLRKDPVVHAMNLLINSYDKWEDTFLTALKSIMYQTFDKEHLLLKEEDTNLPSNEFHRLVMKTPYIFVKYLKAFFLTEEDAITVERKINAVEYEKILFVGKKLELEQVAIFKMFCATFDVK</sequence>
<dbReference type="RefSeq" id="WP_346762119.1">
    <property type="nucleotide sequence ID" value="NZ_JAUJEB010000010.1"/>
</dbReference>
<reference evidence="1" key="1">
    <citation type="submission" date="2023-06" db="EMBL/GenBank/DDBJ databases">
        <title>Genomic of Agaribacillus aureum.</title>
        <authorList>
            <person name="Wang G."/>
        </authorList>
    </citation>
    <scope>NUCLEOTIDE SEQUENCE</scope>
    <source>
        <strain evidence="1">BMA12</strain>
    </source>
</reference>
<dbReference type="Proteomes" id="UP001172083">
    <property type="component" value="Unassembled WGS sequence"/>
</dbReference>
<name>A0ABT8LIK3_9BACT</name>